<dbReference type="Gene3D" id="2.130.10.10">
    <property type="entry name" value="YVTN repeat-like/Quinoprotein amine dehydrogenase"/>
    <property type="match status" value="1"/>
</dbReference>
<dbReference type="InterPro" id="IPR001680">
    <property type="entry name" value="WD40_rpt"/>
</dbReference>
<evidence type="ECO:0000256" key="3">
    <source>
        <dbReference type="ARBA" id="ARBA00022574"/>
    </source>
</evidence>
<dbReference type="Pfam" id="PF00400">
    <property type="entry name" value="WD40"/>
    <property type="match status" value="3"/>
</dbReference>
<dbReference type="SMART" id="SM00320">
    <property type="entry name" value="WD40"/>
    <property type="match status" value="4"/>
</dbReference>
<dbReference type="InterPro" id="IPR036322">
    <property type="entry name" value="WD40_repeat_dom_sf"/>
</dbReference>
<dbReference type="InterPro" id="IPR019775">
    <property type="entry name" value="WD40_repeat_CS"/>
</dbReference>
<dbReference type="AlphaFoldDB" id="A0A383WIQ2"/>
<evidence type="ECO:0000313" key="9">
    <source>
        <dbReference type="EMBL" id="SZX77291.1"/>
    </source>
</evidence>
<evidence type="ECO:0000256" key="2">
    <source>
        <dbReference type="ARBA" id="ARBA00022552"/>
    </source>
</evidence>
<keyword evidence="3 7" id="KW-0853">WD repeat</keyword>
<feature type="region of interest" description="Disordered" evidence="8">
    <location>
        <begin position="55"/>
        <end position="115"/>
    </location>
</feature>
<evidence type="ECO:0000256" key="7">
    <source>
        <dbReference type="PROSITE-ProRule" id="PRU00221"/>
    </source>
</evidence>
<dbReference type="GO" id="GO:0006364">
    <property type="term" value="P:rRNA processing"/>
    <property type="evidence" value="ECO:0007669"/>
    <property type="project" value="UniProtKB-KW"/>
</dbReference>
<dbReference type="Proteomes" id="UP000256970">
    <property type="component" value="Unassembled WGS sequence"/>
</dbReference>
<evidence type="ECO:0000256" key="6">
    <source>
        <dbReference type="ARBA" id="ARBA00025767"/>
    </source>
</evidence>
<comment type="subcellular location">
    <subcellularLocation>
        <location evidence="1">Nucleus</location>
        <location evidence="1">Nucleolus</location>
    </subcellularLocation>
</comment>
<dbReference type="InterPro" id="IPR015943">
    <property type="entry name" value="WD40/YVTN_repeat-like_dom_sf"/>
</dbReference>
<sequence length="605" mass="63948">MKSKKVVYCYDNEDDKAKESALEEFLFGSGAAVGKLLAKPEGDGAGIADLVRQAEAAADSDEDDGLLFVEDRMGLQDDDEQQQDEDDDEAGPGPGSMRLQQQEAAGKGRKRRAPAWVDAADEDVTVQVASAPRLRKLRQSKGQTELTGADYEAALRRQHCVLHPRTTWAMSAKQQRQSKQAGAAAADASAIDEFEEPDEETAEKLLMSGSGLLLGGGAAGGRGGLLAPGALELSRLRDANGASPSDAVVQALQFHPNGQLMLTAGFDKRLKLFQVDGLRNPLVQSLFLQDCPIHTAAFAAGGSKVVAAGRRPFYYIADLHTAQLERVVTPPSIHHQGQRQGSSGPQQTQQKHKKGGKKGGSSGAAGGRTGMKSCEAFAASSDPARPLLAFLGDGGHIGLVSLGSRRPVGSLKMNGSARAAVFSSDGNTLVTAGGDGVLYTWDLRSQRCLQQQRDEGAIDCTSLALSADSSYLATGGSSGVVNVYRRPAGLLSLFNFDDTDVAAAGFGVQPAAPAPLKALMNLTTSIDSLSFSHDSQMLLMGSRMKKDALRVVHLPSLTVFANWPTGRSPLQYVHCAAFSPHSGFLGVGNAKGRALLYRLHHYPEA</sequence>
<dbReference type="PANTHER" id="PTHR18359:SF0">
    <property type="entry name" value="U3 SMALL NUCLEOLAR RNA-ASSOCIATED PROTEIN 18 HOMOLOG"/>
    <property type="match status" value="1"/>
</dbReference>
<keyword evidence="4" id="KW-0677">Repeat</keyword>
<evidence type="ECO:0000256" key="8">
    <source>
        <dbReference type="SAM" id="MobiDB-lite"/>
    </source>
</evidence>
<comment type="similarity">
    <text evidence="6">Belongs to the WD repeat UTP18 family.</text>
</comment>
<dbReference type="SUPFAM" id="SSF50978">
    <property type="entry name" value="WD40 repeat-like"/>
    <property type="match status" value="1"/>
</dbReference>
<evidence type="ECO:0000256" key="1">
    <source>
        <dbReference type="ARBA" id="ARBA00004604"/>
    </source>
</evidence>
<dbReference type="GO" id="GO:0034388">
    <property type="term" value="C:Pwp2p-containing subcomplex of 90S preribosome"/>
    <property type="evidence" value="ECO:0007669"/>
    <property type="project" value="TreeGrafter"/>
</dbReference>
<evidence type="ECO:0000256" key="4">
    <source>
        <dbReference type="ARBA" id="ARBA00022737"/>
    </source>
</evidence>
<feature type="repeat" description="WD" evidence="7">
    <location>
        <begin position="422"/>
        <end position="451"/>
    </location>
</feature>
<dbReference type="InterPro" id="IPR045161">
    <property type="entry name" value="Utp18"/>
</dbReference>
<gene>
    <name evidence="9" type="ORF">BQ4739_LOCUS17649</name>
</gene>
<proteinExistence type="inferred from homology"/>
<dbReference type="PROSITE" id="PS50082">
    <property type="entry name" value="WD_REPEATS_2"/>
    <property type="match status" value="1"/>
</dbReference>
<dbReference type="PROSITE" id="PS00678">
    <property type="entry name" value="WD_REPEATS_1"/>
    <property type="match status" value="1"/>
</dbReference>
<feature type="compositionally biased region" description="Gly residues" evidence="8">
    <location>
        <begin position="358"/>
        <end position="368"/>
    </location>
</feature>
<keyword evidence="2" id="KW-0698">rRNA processing</keyword>
<feature type="compositionally biased region" description="Low complexity" evidence="8">
    <location>
        <begin position="338"/>
        <end position="349"/>
    </location>
</feature>
<dbReference type="STRING" id="3088.A0A383WIQ2"/>
<evidence type="ECO:0000313" key="10">
    <source>
        <dbReference type="Proteomes" id="UP000256970"/>
    </source>
</evidence>
<dbReference type="EMBL" id="FNXT01001281">
    <property type="protein sequence ID" value="SZX77291.1"/>
    <property type="molecule type" value="Genomic_DNA"/>
</dbReference>
<accession>A0A383WIQ2</accession>
<reference evidence="9 10" key="1">
    <citation type="submission" date="2016-10" db="EMBL/GenBank/DDBJ databases">
        <authorList>
            <person name="Cai Z."/>
        </authorList>
    </citation>
    <scope>NUCLEOTIDE SEQUENCE [LARGE SCALE GENOMIC DNA]</scope>
</reference>
<organism evidence="9 10">
    <name type="scientific">Tetradesmus obliquus</name>
    <name type="common">Green alga</name>
    <name type="synonym">Acutodesmus obliquus</name>
    <dbReference type="NCBI Taxonomy" id="3088"/>
    <lineage>
        <taxon>Eukaryota</taxon>
        <taxon>Viridiplantae</taxon>
        <taxon>Chlorophyta</taxon>
        <taxon>core chlorophytes</taxon>
        <taxon>Chlorophyceae</taxon>
        <taxon>CS clade</taxon>
        <taxon>Sphaeropleales</taxon>
        <taxon>Scenedesmaceae</taxon>
        <taxon>Tetradesmus</taxon>
    </lineage>
</organism>
<keyword evidence="10" id="KW-1185">Reference proteome</keyword>
<dbReference type="GO" id="GO:0032040">
    <property type="term" value="C:small-subunit processome"/>
    <property type="evidence" value="ECO:0007669"/>
    <property type="project" value="TreeGrafter"/>
</dbReference>
<feature type="region of interest" description="Disordered" evidence="8">
    <location>
        <begin position="331"/>
        <end position="368"/>
    </location>
</feature>
<dbReference type="PANTHER" id="PTHR18359">
    <property type="entry name" value="WD-REPEAT PROTEIN-RELATED"/>
    <property type="match status" value="1"/>
</dbReference>
<keyword evidence="5" id="KW-0539">Nucleus</keyword>
<name>A0A383WIQ2_TETOB</name>
<protein>
    <submittedName>
        <fullName evidence="9">Uncharacterized protein</fullName>
    </submittedName>
</protein>
<evidence type="ECO:0000256" key="5">
    <source>
        <dbReference type="ARBA" id="ARBA00023242"/>
    </source>
</evidence>
<feature type="compositionally biased region" description="Acidic residues" evidence="8">
    <location>
        <begin position="76"/>
        <end position="90"/>
    </location>
</feature>